<keyword evidence="1" id="KW-0614">Plasmid</keyword>
<dbReference type="KEGG" id="kpm:KPHS_p201200"/>
<organism evidence="1 2">
    <name type="scientific">Klebsiella pneumoniae subsp. pneumoniae (strain HS11286)</name>
    <dbReference type="NCBI Taxonomy" id="1125630"/>
    <lineage>
        <taxon>Bacteria</taxon>
        <taxon>Pseudomonadati</taxon>
        <taxon>Pseudomonadota</taxon>
        <taxon>Gammaproteobacteria</taxon>
        <taxon>Enterobacterales</taxon>
        <taxon>Enterobacteriaceae</taxon>
        <taxon>Klebsiella/Raoultella group</taxon>
        <taxon>Klebsiella</taxon>
        <taxon>Klebsiella pneumoniae complex</taxon>
    </lineage>
</organism>
<dbReference type="RefSeq" id="WP_014343505.1">
    <property type="nucleotide sequence ID" value="NC_016846.1"/>
</dbReference>
<proteinExistence type="predicted"/>
<dbReference type="Proteomes" id="UP000007841">
    <property type="component" value="Plasmid pKPHS2"/>
</dbReference>
<dbReference type="AlphaFoldDB" id="A0A0H3GWA6"/>
<protein>
    <submittedName>
        <fullName evidence="1">Uncharacterized protein</fullName>
    </submittedName>
</protein>
<dbReference type="SMR" id="A0A0H3GWA6"/>
<dbReference type="RefSeq" id="YP_005229736.1">
    <property type="nucleotide sequence ID" value="NC_016846.1"/>
</dbReference>
<evidence type="ECO:0000313" key="1">
    <source>
        <dbReference type="EMBL" id="AEW92169.1"/>
    </source>
</evidence>
<name>A0A0H3GWA6_KLEPH</name>
<accession>A0A0H3GWA6</accession>
<dbReference type="EMBL" id="CP003224">
    <property type="protein sequence ID" value="AEW92169.1"/>
    <property type="molecule type" value="Genomic_DNA"/>
</dbReference>
<sequence length="105" mass="11145">MSDVLSCRQLTANLKMIAGAIGCLNRNDVAQIISLGGVPCSKSRADSIIRSAGAEKNASGNSHLRGARIKRSADVTPEEFNAFCAGLKTFLVSFETNNVSENNDK</sequence>
<keyword evidence="2" id="KW-1185">Reference proteome</keyword>
<dbReference type="HOGENOM" id="CLU_2232950_0_0_6"/>
<reference evidence="2" key="1">
    <citation type="journal article" date="2012" name="J. Bacteriol.">
        <title>Complete genome sequence of Klebsiella pneumoniae subsp. pneumoniae HS11286, a multidrug-resistant strain isolated from human sputum.</title>
        <authorList>
            <person name="Liu P."/>
            <person name="Li P."/>
            <person name="Jiang X."/>
            <person name="Bi D."/>
            <person name="Xie Y."/>
            <person name="Tai C."/>
            <person name="Deng Z."/>
            <person name="Rajakumar K."/>
            <person name="Ou H.Y."/>
        </authorList>
    </citation>
    <scope>NUCLEOTIDE SEQUENCE [LARGE SCALE GENOMIC DNA]</scope>
    <source>
        <strain evidence="2">HS11286</strain>
        <plasmid evidence="2">pKPHS2</plasmid>
    </source>
</reference>
<dbReference type="GeneID" id="11844933"/>
<gene>
    <name evidence="1" type="ordered locus">KPHS_p201200</name>
</gene>
<geneLocation type="plasmid" evidence="1 2">
    <name>pKPHS2</name>
</geneLocation>
<evidence type="ECO:0000313" key="2">
    <source>
        <dbReference type="Proteomes" id="UP000007841"/>
    </source>
</evidence>